<accession>A0ACC1JBQ9</accession>
<name>A0ACC1JBQ9_9FUNG</name>
<comment type="caution">
    <text evidence="1">The sequence shown here is derived from an EMBL/GenBank/DDBJ whole genome shotgun (WGS) entry which is preliminary data.</text>
</comment>
<protein>
    <submittedName>
        <fullName evidence="1">Uncharacterized protein</fullName>
    </submittedName>
</protein>
<dbReference type="EMBL" id="JANBPW010001228">
    <property type="protein sequence ID" value="KAJ1945492.1"/>
    <property type="molecule type" value="Genomic_DNA"/>
</dbReference>
<sequence>MLFSVYKPTLDGFSCLSTDPRMDVFHIPDWIATFANILGNEQRLAPGFQGLRRFCYELSLRPEMSPFFNTSNAVIARHHVEQQMKGFSAVDSCASPANYSSES</sequence>
<keyword evidence="2" id="KW-1185">Reference proteome</keyword>
<organism evidence="1 2">
    <name type="scientific">Linderina macrospora</name>
    <dbReference type="NCBI Taxonomy" id="4868"/>
    <lineage>
        <taxon>Eukaryota</taxon>
        <taxon>Fungi</taxon>
        <taxon>Fungi incertae sedis</taxon>
        <taxon>Zoopagomycota</taxon>
        <taxon>Kickxellomycotina</taxon>
        <taxon>Kickxellomycetes</taxon>
        <taxon>Kickxellales</taxon>
        <taxon>Kickxellaceae</taxon>
        <taxon>Linderina</taxon>
    </lineage>
</organism>
<proteinExistence type="predicted"/>
<reference evidence="1" key="1">
    <citation type="submission" date="2022-07" db="EMBL/GenBank/DDBJ databases">
        <title>Phylogenomic reconstructions and comparative analyses of Kickxellomycotina fungi.</title>
        <authorList>
            <person name="Reynolds N.K."/>
            <person name="Stajich J.E."/>
            <person name="Barry K."/>
            <person name="Grigoriev I.V."/>
            <person name="Crous P."/>
            <person name="Smith M.E."/>
        </authorList>
    </citation>
    <scope>NUCLEOTIDE SEQUENCE</scope>
    <source>
        <strain evidence="1">NRRL 5244</strain>
    </source>
</reference>
<evidence type="ECO:0000313" key="2">
    <source>
        <dbReference type="Proteomes" id="UP001150603"/>
    </source>
</evidence>
<dbReference type="Proteomes" id="UP001150603">
    <property type="component" value="Unassembled WGS sequence"/>
</dbReference>
<evidence type="ECO:0000313" key="1">
    <source>
        <dbReference type="EMBL" id="KAJ1945492.1"/>
    </source>
</evidence>
<gene>
    <name evidence="1" type="ORF">FBU59_002290</name>
</gene>